<dbReference type="AlphaFoldDB" id="A0AA35TKH2"/>
<gene>
    <name evidence="2" type="ORF">GBAR_LOCUS27107</name>
</gene>
<evidence type="ECO:0000313" key="3">
    <source>
        <dbReference type="Proteomes" id="UP001174909"/>
    </source>
</evidence>
<protein>
    <submittedName>
        <fullName evidence="2">Uncharacterized protein</fullName>
    </submittedName>
</protein>
<keyword evidence="3" id="KW-1185">Reference proteome</keyword>
<sequence length="183" mass="20207">MAPVWRSSSFIIVVVVLLAGGGGSDLKADYIDECTDDRRGWGLDEDVCECGWAIVDHDFDKNAIADIEDSRNGDELVFVIYQDAVGYCEATQELPRRLIPDIGASRDFGGLSSDIEDFYLEECADADVDEGACQCSLDILGGDFDTETFEELEQDGEIGFLFGEAMDYCESTDNLPRSLRPDR</sequence>
<name>A0AA35TKH2_GEOBA</name>
<accession>A0AA35TKH2</accession>
<reference evidence="2" key="1">
    <citation type="submission" date="2023-03" db="EMBL/GenBank/DDBJ databases">
        <authorList>
            <person name="Steffen K."/>
            <person name="Cardenas P."/>
        </authorList>
    </citation>
    <scope>NUCLEOTIDE SEQUENCE</scope>
</reference>
<organism evidence="2 3">
    <name type="scientific">Geodia barretti</name>
    <name type="common">Barrett's horny sponge</name>
    <dbReference type="NCBI Taxonomy" id="519541"/>
    <lineage>
        <taxon>Eukaryota</taxon>
        <taxon>Metazoa</taxon>
        <taxon>Porifera</taxon>
        <taxon>Demospongiae</taxon>
        <taxon>Heteroscleromorpha</taxon>
        <taxon>Tetractinellida</taxon>
        <taxon>Astrophorina</taxon>
        <taxon>Geodiidae</taxon>
        <taxon>Geodia</taxon>
    </lineage>
</organism>
<feature type="signal peptide" evidence="1">
    <location>
        <begin position="1"/>
        <end position="23"/>
    </location>
</feature>
<evidence type="ECO:0000313" key="2">
    <source>
        <dbReference type="EMBL" id="CAI8049263.1"/>
    </source>
</evidence>
<proteinExistence type="predicted"/>
<keyword evidence="1" id="KW-0732">Signal</keyword>
<dbReference type="EMBL" id="CASHTH010003782">
    <property type="protein sequence ID" value="CAI8049263.1"/>
    <property type="molecule type" value="Genomic_DNA"/>
</dbReference>
<comment type="caution">
    <text evidence="2">The sequence shown here is derived from an EMBL/GenBank/DDBJ whole genome shotgun (WGS) entry which is preliminary data.</text>
</comment>
<feature type="chain" id="PRO_5041436778" evidence="1">
    <location>
        <begin position="24"/>
        <end position="183"/>
    </location>
</feature>
<dbReference type="Proteomes" id="UP001174909">
    <property type="component" value="Unassembled WGS sequence"/>
</dbReference>
<evidence type="ECO:0000256" key="1">
    <source>
        <dbReference type="SAM" id="SignalP"/>
    </source>
</evidence>